<reference evidence="1" key="1">
    <citation type="submission" date="2020-12" db="EMBL/GenBank/DDBJ databases">
        <authorList>
            <person name="Iha C."/>
        </authorList>
    </citation>
    <scope>NUCLEOTIDE SEQUENCE</scope>
</reference>
<gene>
    <name evidence="1" type="ORF">OSTQU699_LOCUS7678</name>
</gene>
<sequence>CCVRAPTPGTIYVSVVGPEEGEVVPVTPLLALPPGAFHSASELFQTTVDVIEANTPWRQRRGTVTDCCRLTCPTAMELAMYQIRLSAWRNFRALSLDLASILDFLGAFRAPGAVPDEHQSRLRVVLTYLIKNRAWPLAAFVLKACRGVGIPIVLDGRELAGDQLDPEVLEAYAADSHI</sequence>
<keyword evidence="2" id="KW-1185">Reference proteome</keyword>
<accession>A0A8S1J8S2</accession>
<feature type="non-terminal residue" evidence="1">
    <location>
        <position position="1"/>
    </location>
</feature>
<evidence type="ECO:0000313" key="1">
    <source>
        <dbReference type="EMBL" id="CAD7702321.1"/>
    </source>
</evidence>
<dbReference type="EMBL" id="CAJHUC010001785">
    <property type="protein sequence ID" value="CAD7702321.1"/>
    <property type="molecule type" value="Genomic_DNA"/>
</dbReference>
<evidence type="ECO:0000313" key="2">
    <source>
        <dbReference type="Proteomes" id="UP000708148"/>
    </source>
</evidence>
<comment type="caution">
    <text evidence="1">The sequence shown here is derived from an EMBL/GenBank/DDBJ whole genome shotgun (WGS) entry which is preliminary data.</text>
</comment>
<dbReference type="Proteomes" id="UP000708148">
    <property type="component" value="Unassembled WGS sequence"/>
</dbReference>
<protein>
    <submittedName>
        <fullName evidence="1">Uncharacterized protein</fullName>
    </submittedName>
</protein>
<dbReference type="AlphaFoldDB" id="A0A8S1J8S2"/>
<name>A0A8S1J8S2_9CHLO</name>
<proteinExistence type="predicted"/>
<organism evidence="1 2">
    <name type="scientific">Ostreobium quekettii</name>
    <dbReference type="NCBI Taxonomy" id="121088"/>
    <lineage>
        <taxon>Eukaryota</taxon>
        <taxon>Viridiplantae</taxon>
        <taxon>Chlorophyta</taxon>
        <taxon>core chlorophytes</taxon>
        <taxon>Ulvophyceae</taxon>
        <taxon>TCBD clade</taxon>
        <taxon>Bryopsidales</taxon>
        <taxon>Ostreobineae</taxon>
        <taxon>Ostreobiaceae</taxon>
        <taxon>Ostreobium</taxon>
    </lineage>
</organism>